<name>A0A5C3EPS4_9BASI</name>
<feature type="domain" description="RRM" evidence="4">
    <location>
        <begin position="142"/>
        <end position="222"/>
    </location>
</feature>
<feature type="compositionally biased region" description="Basic and acidic residues" evidence="3">
    <location>
        <begin position="262"/>
        <end position="277"/>
    </location>
</feature>
<dbReference type="PROSITE" id="PS50102">
    <property type="entry name" value="RRM"/>
    <property type="match status" value="1"/>
</dbReference>
<keyword evidence="6" id="KW-1185">Reference proteome</keyword>
<dbReference type="Gene3D" id="3.30.70.330">
    <property type="match status" value="3"/>
</dbReference>
<dbReference type="Proteomes" id="UP000324022">
    <property type="component" value="Unassembled WGS sequence"/>
</dbReference>
<dbReference type="GO" id="GO:0003723">
    <property type="term" value="F:RNA binding"/>
    <property type="evidence" value="ECO:0007669"/>
    <property type="project" value="UniProtKB-UniRule"/>
</dbReference>
<evidence type="ECO:0000313" key="5">
    <source>
        <dbReference type="EMBL" id="SPO31461.1"/>
    </source>
</evidence>
<keyword evidence="1 2" id="KW-0694">RNA-binding</keyword>
<dbReference type="OrthoDB" id="439808at2759"/>
<dbReference type="PANTHER" id="PTHR23236:SF11">
    <property type="entry name" value="EUKARYOTIC TRANSLATION INITIATION FACTOR 4H"/>
    <property type="match status" value="1"/>
</dbReference>
<dbReference type="InterPro" id="IPR035979">
    <property type="entry name" value="RBD_domain_sf"/>
</dbReference>
<evidence type="ECO:0000313" key="6">
    <source>
        <dbReference type="Proteomes" id="UP000324022"/>
    </source>
</evidence>
<feature type="compositionally biased region" description="Low complexity" evidence="3">
    <location>
        <begin position="48"/>
        <end position="59"/>
    </location>
</feature>
<feature type="region of interest" description="Disordered" evidence="3">
    <location>
        <begin position="319"/>
        <end position="405"/>
    </location>
</feature>
<dbReference type="Pfam" id="PF00076">
    <property type="entry name" value="RRM_1"/>
    <property type="match status" value="1"/>
</dbReference>
<dbReference type="InterPro" id="IPR000504">
    <property type="entry name" value="RRM_dom"/>
</dbReference>
<dbReference type="InterPro" id="IPR012677">
    <property type="entry name" value="Nucleotide-bd_a/b_plait_sf"/>
</dbReference>
<evidence type="ECO:0000259" key="4">
    <source>
        <dbReference type="PROSITE" id="PS50102"/>
    </source>
</evidence>
<feature type="compositionally biased region" description="Acidic residues" evidence="3">
    <location>
        <begin position="371"/>
        <end position="384"/>
    </location>
</feature>
<feature type="region of interest" description="Disordered" evidence="3">
    <location>
        <begin position="487"/>
        <end position="568"/>
    </location>
</feature>
<feature type="compositionally biased region" description="Low complexity" evidence="3">
    <location>
        <begin position="352"/>
        <end position="370"/>
    </location>
</feature>
<feature type="region of interest" description="Disordered" evidence="3">
    <location>
        <begin position="1"/>
        <end position="135"/>
    </location>
</feature>
<dbReference type="EMBL" id="OOIN01000038">
    <property type="protein sequence ID" value="SPO31461.1"/>
    <property type="molecule type" value="Genomic_DNA"/>
</dbReference>
<organism evidence="5 6">
    <name type="scientific">Ustilago trichophora</name>
    <dbReference type="NCBI Taxonomy" id="86804"/>
    <lineage>
        <taxon>Eukaryota</taxon>
        <taxon>Fungi</taxon>
        <taxon>Dikarya</taxon>
        <taxon>Basidiomycota</taxon>
        <taxon>Ustilaginomycotina</taxon>
        <taxon>Ustilaginomycetes</taxon>
        <taxon>Ustilaginales</taxon>
        <taxon>Ustilaginaceae</taxon>
        <taxon>Ustilago</taxon>
    </lineage>
</organism>
<proteinExistence type="predicted"/>
<evidence type="ECO:0000256" key="1">
    <source>
        <dbReference type="ARBA" id="ARBA00022884"/>
    </source>
</evidence>
<reference evidence="5 6" key="1">
    <citation type="submission" date="2018-03" db="EMBL/GenBank/DDBJ databases">
        <authorList>
            <person name="Guldener U."/>
        </authorList>
    </citation>
    <scope>NUCLEOTIDE SEQUENCE [LARGE SCALE GENOMIC DNA]</scope>
    <source>
        <strain evidence="5 6">NBRC100155</strain>
    </source>
</reference>
<dbReference type="PANTHER" id="PTHR23236">
    <property type="entry name" value="EUKARYOTIC TRANSLATION INITIATION FACTOR 4B/4H"/>
    <property type="match status" value="1"/>
</dbReference>
<sequence>MSDSEMPVDTPASTTGGGEGAEGRTLTNKEKRQLAVAQKRAAKEQAAARKSSSSSSAAVGEKRKRDATSDGVGGDGEAVEGESTSAQEGETEVEVLSHKEQRRRKKLAKLSDPSATDSELPSDPNALMHPSRAPTVQPRSGFSIWVGNLSFFTAPAKLIDWFEQRGVDGISRVNMPKGARRAEMNRGFCYLDLPSKDMLAAALNLSEQPLDGRKLLIKNGSDFTGRPDINTSALGIARNLPSATTNMHANKDDDEDDEEGEKGEAKEADGDGKEQVKGKTGLTKTAQKILRAQKNPPSMTLFLGNLSFNTTEQGVRDLFDHSASKRNPIKKNKERKPTKKENVKCKVEKSSSSDSSSDSSSSSSSSSSSESDSESESESDEEEEKPTTPRQTFVHPSHGDVVSSSAGIRKVRLGTFEDAPTKCKGFGFLDFHTVEQATSSLLDPRNTFLDGRKIVLQYASADATRRGASKQQKTAIVAKRPNQLRVGFHRKPRFNNQEDRPPPVPGSFDANVELPKKHKETKEERIARRQSQGTNTQRRARPGAALANAQRASTAVVQSTGTKVTFDD</sequence>
<dbReference type="SMART" id="SM00360">
    <property type="entry name" value="RRM"/>
    <property type="match status" value="2"/>
</dbReference>
<evidence type="ECO:0000256" key="3">
    <source>
        <dbReference type="SAM" id="MobiDB-lite"/>
    </source>
</evidence>
<feature type="compositionally biased region" description="Basic and acidic residues" evidence="3">
    <location>
        <begin position="339"/>
        <end position="351"/>
    </location>
</feature>
<gene>
    <name evidence="5" type="ORF">UTRI_06591</name>
</gene>
<accession>A0A5C3EPS4</accession>
<dbReference type="SUPFAM" id="SSF54928">
    <property type="entry name" value="RNA-binding domain, RBD"/>
    <property type="match status" value="2"/>
</dbReference>
<evidence type="ECO:0000256" key="2">
    <source>
        <dbReference type="PROSITE-ProRule" id="PRU00176"/>
    </source>
</evidence>
<protein>
    <submittedName>
        <fullName evidence="5">Related to RNA-binding protein rnp24</fullName>
    </submittedName>
</protein>
<dbReference type="AlphaFoldDB" id="A0A5C3EPS4"/>
<feature type="compositionally biased region" description="Basic residues" evidence="3">
    <location>
        <begin position="327"/>
        <end position="338"/>
    </location>
</feature>
<feature type="region of interest" description="Disordered" evidence="3">
    <location>
        <begin position="240"/>
        <end position="285"/>
    </location>
</feature>
<feature type="compositionally biased region" description="Acidic residues" evidence="3">
    <location>
        <begin position="252"/>
        <end position="261"/>
    </location>
</feature>
<feature type="compositionally biased region" description="Polar residues" evidence="3">
    <location>
        <begin position="550"/>
        <end position="568"/>
    </location>
</feature>